<evidence type="ECO:0000313" key="13">
    <source>
        <dbReference type="Proteomes" id="UP000078544"/>
    </source>
</evidence>
<dbReference type="SUPFAM" id="SSF52768">
    <property type="entry name" value="Arginase/deacetylase"/>
    <property type="match status" value="1"/>
</dbReference>
<keyword evidence="5" id="KW-0156">Chromatin regulator</keyword>
<proteinExistence type="inferred from homology"/>
<dbReference type="GO" id="GO:0032221">
    <property type="term" value="C:Rpd3S complex"/>
    <property type="evidence" value="ECO:0007669"/>
    <property type="project" value="UniProtKB-ARBA"/>
</dbReference>
<comment type="subcellular location">
    <subcellularLocation>
        <location evidence="1">Nucleus</location>
    </subcellularLocation>
</comment>
<dbReference type="Pfam" id="PF00850">
    <property type="entry name" value="Hist_deacetyl"/>
    <property type="match status" value="1"/>
</dbReference>
<evidence type="ECO:0000256" key="4">
    <source>
        <dbReference type="ARBA" id="ARBA00022801"/>
    </source>
</evidence>
<dbReference type="CDD" id="cd10004">
    <property type="entry name" value="RPD3-like"/>
    <property type="match status" value="1"/>
</dbReference>
<feature type="compositionally biased region" description="Basic and acidic residues" evidence="10">
    <location>
        <begin position="462"/>
        <end position="473"/>
    </location>
</feature>
<keyword evidence="6" id="KW-0805">Transcription regulation</keyword>
<dbReference type="InterPro" id="IPR037138">
    <property type="entry name" value="His_deacetylse_dom_sf"/>
</dbReference>
<dbReference type="STRING" id="1081109.A0A167X4J9"/>
<evidence type="ECO:0000256" key="5">
    <source>
        <dbReference type="ARBA" id="ARBA00022853"/>
    </source>
</evidence>
<sequence length="636" mass="70537">MGDAVKPQLGSVALNESSPRKVAYFYDSDIGNYAYVTGHPMKPHRIRLAHSLIMQYNLYQKMEIYRAKPASRGEMTQFHTDDYIDFLQKVTPDNMDSYMREQGKYNVGDDCPVFDGLFEFCGISAGGSMEGAARLNRQKCDIAVNWAGGLHHAKKCEASGFCYVNDIVLGILELLRFMKRVLYIDIDVHHGDGVEEAFYTTDRVMTVSFHKYGEYFPGTGELRDIGIGQGKNYSVNFPLRDGITDESYKSIFEPVIENVMKYYQPDAVVLQCGGDSLSGDRLGCFNLSMDGHANCVSYVKSFGLPTLVLGGGGYTMRNVARTWAFETGVLVGQDMDRSLPYNEYYEYYAPDFELNVRSSNMENSNSREYLDKITAAVIDNLRQTGSAPSVQMQDVPRKPFGGMTDEEEAELDDLDEDENKDVRMTEHRWDKQIENGAEFEPSEDDEMASANGATRTNGKKRNFTDFKAQDEATRSTNISPQHALASNGKDETGSDANDDTIEDIGTTEGQEKTEPVEGDKEDAAEKPQVDADGDVGMADVVASDEANIKKEEVEAVSVTKPDEDTEKTLEEKPPALKAVKDSADAGANQESVAEDTAAAKDVDKPVETEDKQPAPEAMEVDVKEKLDERADDKDVS</sequence>
<keyword evidence="4" id="KW-0378">Hydrolase</keyword>
<feature type="compositionally biased region" description="Acidic residues" evidence="10">
    <location>
        <begin position="404"/>
        <end position="419"/>
    </location>
</feature>
<evidence type="ECO:0000256" key="6">
    <source>
        <dbReference type="ARBA" id="ARBA00023015"/>
    </source>
</evidence>
<organism evidence="12 13">
    <name type="scientific">Moelleriella libera RCEF 2490</name>
    <dbReference type="NCBI Taxonomy" id="1081109"/>
    <lineage>
        <taxon>Eukaryota</taxon>
        <taxon>Fungi</taxon>
        <taxon>Dikarya</taxon>
        <taxon>Ascomycota</taxon>
        <taxon>Pezizomycotina</taxon>
        <taxon>Sordariomycetes</taxon>
        <taxon>Hypocreomycetidae</taxon>
        <taxon>Hypocreales</taxon>
        <taxon>Clavicipitaceae</taxon>
        <taxon>Moelleriella</taxon>
    </lineage>
</organism>
<feature type="compositionally biased region" description="Basic and acidic residues" evidence="10">
    <location>
        <begin position="597"/>
        <end position="613"/>
    </location>
</feature>
<dbReference type="InterPro" id="IPR000286">
    <property type="entry name" value="HDACs"/>
</dbReference>
<dbReference type="AlphaFoldDB" id="A0A167X4J9"/>
<dbReference type="InterPro" id="IPR023801">
    <property type="entry name" value="His_deacetylse_dom"/>
</dbReference>
<evidence type="ECO:0000256" key="1">
    <source>
        <dbReference type="ARBA" id="ARBA00004123"/>
    </source>
</evidence>
<keyword evidence="3" id="KW-0678">Repressor</keyword>
<evidence type="ECO:0000256" key="3">
    <source>
        <dbReference type="ARBA" id="ARBA00022491"/>
    </source>
</evidence>
<evidence type="ECO:0000313" key="12">
    <source>
        <dbReference type="EMBL" id="KZZ89621.1"/>
    </source>
</evidence>
<feature type="domain" description="Histone deacetylase" evidence="11">
    <location>
        <begin position="39"/>
        <end position="327"/>
    </location>
</feature>
<gene>
    <name evidence="12" type="ORF">AAL_07514</name>
</gene>
<keyword evidence="13" id="KW-1185">Reference proteome</keyword>
<evidence type="ECO:0000259" key="11">
    <source>
        <dbReference type="Pfam" id="PF00850"/>
    </source>
</evidence>
<dbReference type="FunFam" id="3.40.800.20:FF:000001">
    <property type="entry name" value="Histone deacetylase"/>
    <property type="match status" value="1"/>
</dbReference>
<dbReference type="Gene3D" id="3.40.800.20">
    <property type="entry name" value="Histone deacetylase domain"/>
    <property type="match status" value="1"/>
</dbReference>
<evidence type="ECO:0000256" key="7">
    <source>
        <dbReference type="ARBA" id="ARBA00023163"/>
    </source>
</evidence>
<dbReference type="OrthoDB" id="1918432at2759"/>
<comment type="caution">
    <text evidence="12">The sequence shown here is derived from an EMBL/GenBank/DDBJ whole genome shotgun (WGS) entry which is preliminary data.</text>
</comment>
<reference evidence="12 13" key="1">
    <citation type="journal article" date="2016" name="Genome Biol. Evol.">
        <title>Divergent and convergent evolution of fungal pathogenicity.</title>
        <authorList>
            <person name="Shang Y."/>
            <person name="Xiao G."/>
            <person name="Zheng P."/>
            <person name="Cen K."/>
            <person name="Zhan S."/>
            <person name="Wang C."/>
        </authorList>
    </citation>
    <scope>NUCLEOTIDE SEQUENCE [LARGE SCALE GENOMIC DNA]</scope>
    <source>
        <strain evidence="12 13">RCEF 2490</strain>
    </source>
</reference>
<protein>
    <recommendedName>
        <fullName evidence="2">histone deacetylase</fullName>
        <ecNumber evidence="2">3.5.1.98</ecNumber>
    </recommendedName>
</protein>
<evidence type="ECO:0000256" key="8">
    <source>
        <dbReference type="ARBA" id="ARBA00023242"/>
    </source>
</evidence>
<feature type="compositionally biased region" description="Basic and acidic residues" evidence="10">
    <location>
        <begin position="420"/>
        <end position="433"/>
    </location>
</feature>
<comment type="similarity">
    <text evidence="9">Belongs to the histone deacetylase family. HD Type 1 subfamily.</text>
</comment>
<dbReference type="PANTHER" id="PTHR10625:SF10">
    <property type="entry name" value="HISTONE DEACETYLASE HDAC1"/>
    <property type="match status" value="1"/>
</dbReference>
<feature type="compositionally biased region" description="Basic and acidic residues" evidence="10">
    <location>
        <begin position="560"/>
        <end position="583"/>
    </location>
</feature>
<dbReference type="InterPro" id="IPR003084">
    <property type="entry name" value="HDAC_I/II"/>
</dbReference>
<dbReference type="GO" id="GO:0070210">
    <property type="term" value="C:Rpd3L-Expanded complex"/>
    <property type="evidence" value="ECO:0007669"/>
    <property type="project" value="TreeGrafter"/>
</dbReference>
<dbReference type="GO" id="GO:0031507">
    <property type="term" value="P:heterochromatin formation"/>
    <property type="evidence" value="ECO:0007669"/>
    <property type="project" value="TreeGrafter"/>
</dbReference>
<evidence type="ECO:0000256" key="2">
    <source>
        <dbReference type="ARBA" id="ARBA00012111"/>
    </source>
</evidence>
<dbReference type="GO" id="GO:0033698">
    <property type="term" value="C:Rpd3L complex"/>
    <property type="evidence" value="ECO:0007669"/>
    <property type="project" value="UniProtKB-ARBA"/>
</dbReference>
<name>A0A167X4J9_9HYPO</name>
<evidence type="ECO:0000256" key="9">
    <source>
        <dbReference type="ARBA" id="ARBA00061569"/>
    </source>
</evidence>
<dbReference type="PRINTS" id="PR01270">
    <property type="entry name" value="HDASUPER"/>
</dbReference>
<accession>A0A167X4J9</accession>
<keyword evidence="8" id="KW-0539">Nucleus</keyword>
<dbReference type="PANTHER" id="PTHR10625">
    <property type="entry name" value="HISTONE DEACETYLASE HDAC1-RELATED"/>
    <property type="match status" value="1"/>
</dbReference>
<feature type="compositionally biased region" description="Basic and acidic residues" evidence="10">
    <location>
        <begin position="620"/>
        <end position="636"/>
    </location>
</feature>
<evidence type="ECO:0000256" key="10">
    <source>
        <dbReference type="SAM" id="MobiDB-lite"/>
    </source>
</evidence>
<dbReference type="Proteomes" id="UP000078544">
    <property type="component" value="Unassembled WGS sequence"/>
</dbReference>
<dbReference type="PRINTS" id="PR01271">
    <property type="entry name" value="HISDACETLASE"/>
</dbReference>
<dbReference type="EMBL" id="AZGY01000024">
    <property type="protein sequence ID" value="KZZ89621.1"/>
    <property type="molecule type" value="Genomic_DNA"/>
</dbReference>
<feature type="region of interest" description="Disordered" evidence="10">
    <location>
        <begin position="385"/>
        <end position="636"/>
    </location>
</feature>
<dbReference type="InterPro" id="IPR023696">
    <property type="entry name" value="Ureohydrolase_dom_sf"/>
</dbReference>
<dbReference type="GO" id="GO:0141221">
    <property type="term" value="F:histone deacetylase activity, hydrolytic mechanism"/>
    <property type="evidence" value="ECO:0007669"/>
    <property type="project" value="UniProtKB-EC"/>
</dbReference>
<dbReference type="EC" id="3.5.1.98" evidence="2"/>
<keyword evidence="7" id="KW-0804">Transcription</keyword>
<feature type="compositionally biased region" description="Basic and acidic residues" evidence="10">
    <location>
        <begin position="509"/>
        <end position="529"/>
    </location>
</feature>